<evidence type="ECO:0000256" key="5">
    <source>
        <dbReference type="HAMAP-Rule" id="MF_00299"/>
    </source>
</evidence>
<accession>A0A4Q7ZJ35</accession>
<dbReference type="GO" id="GO:0006388">
    <property type="term" value="P:tRNA splicing, via endonucleolytic cleavage and ligation"/>
    <property type="evidence" value="ECO:0007669"/>
    <property type="project" value="UniProtKB-UniRule"/>
</dbReference>
<dbReference type="GO" id="GO:0003950">
    <property type="term" value="F:NAD+ poly-ADP-ribosyltransferase activity"/>
    <property type="evidence" value="ECO:0007669"/>
    <property type="project" value="InterPro"/>
</dbReference>
<name>A0A4Q7ZJ35_9ACTN</name>
<evidence type="ECO:0000256" key="1">
    <source>
        <dbReference type="ARBA" id="ARBA00009836"/>
    </source>
</evidence>
<keyword evidence="2 5" id="KW-0808">Transferase</keyword>
<dbReference type="EC" id="2.7.1.-" evidence="5"/>
<evidence type="ECO:0000313" key="7">
    <source>
        <dbReference type="Proteomes" id="UP000292564"/>
    </source>
</evidence>
<dbReference type="InterPro" id="IPR042080">
    <property type="entry name" value="RNA_2'-PTrans_N"/>
</dbReference>
<dbReference type="InterPro" id="IPR022928">
    <property type="entry name" value="RNA_2'-PTrans_KptA"/>
</dbReference>
<sequence>MSRRVSMLLRHRPEQAGLVLDGNGWTPVAALLAALGIDRAELDAVVAGNDKQRFAIETGPDGVERIRARQGHSRRVPVDLDLPPVAPPATLFHGTPATNLASIRRAGLRPGSRHHVHLSADVPTAVAVGRRRAAEVAVLRVAAADMAAAGYVFHRTDNGVWLTAAVPPGYLAEDHP</sequence>
<keyword evidence="3 5" id="KW-0520">NAD</keyword>
<evidence type="ECO:0000256" key="3">
    <source>
        <dbReference type="ARBA" id="ARBA00023027"/>
    </source>
</evidence>
<dbReference type="SUPFAM" id="SSF56399">
    <property type="entry name" value="ADP-ribosylation"/>
    <property type="match status" value="1"/>
</dbReference>
<dbReference type="InterPro" id="IPR042081">
    <property type="entry name" value="RNA_2'-PTrans_C"/>
</dbReference>
<dbReference type="HAMAP" id="MF_00299">
    <property type="entry name" value="KptA"/>
    <property type="match status" value="1"/>
</dbReference>
<reference evidence="6 7" key="1">
    <citation type="submission" date="2019-02" db="EMBL/GenBank/DDBJ databases">
        <title>Sequencing the genomes of 1000 actinobacteria strains.</title>
        <authorList>
            <person name="Klenk H.-P."/>
        </authorList>
    </citation>
    <scope>NUCLEOTIDE SEQUENCE [LARGE SCALE GENOMIC DNA]</scope>
    <source>
        <strain evidence="6 7">DSM 45162</strain>
    </source>
</reference>
<organism evidence="6 7">
    <name type="scientific">Krasilnikovia cinnamomea</name>
    <dbReference type="NCBI Taxonomy" id="349313"/>
    <lineage>
        <taxon>Bacteria</taxon>
        <taxon>Bacillati</taxon>
        <taxon>Actinomycetota</taxon>
        <taxon>Actinomycetes</taxon>
        <taxon>Micromonosporales</taxon>
        <taxon>Micromonosporaceae</taxon>
        <taxon>Krasilnikovia</taxon>
    </lineage>
</organism>
<dbReference type="Gene3D" id="3.20.170.30">
    <property type="match status" value="1"/>
</dbReference>
<evidence type="ECO:0000256" key="2">
    <source>
        <dbReference type="ARBA" id="ARBA00022679"/>
    </source>
</evidence>
<dbReference type="InterPro" id="IPR002745">
    <property type="entry name" value="Ptrans_KptA/Tpt1"/>
</dbReference>
<dbReference type="PANTHER" id="PTHR12684">
    <property type="entry name" value="PUTATIVE PHOSPHOTRANSFERASE"/>
    <property type="match status" value="1"/>
</dbReference>
<dbReference type="Pfam" id="PF01885">
    <property type="entry name" value="PTS_2-RNA"/>
    <property type="match status" value="1"/>
</dbReference>
<dbReference type="Proteomes" id="UP000292564">
    <property type="component" value="Unassembled WGS sequence"/>
</dbReference>
<dbReference type="PANTHER" id="PTHR12684:SF2">
    <property type="entry name" value="TRNA 2'-PHOSPHOTRANSFERASE 1"/>
    <property type="match status" value="1"/>
</dbReference>
<gene>
    <name evidence="5" type="primary">kptA</name>
    <name evidence="6" type="ORF">EV385_2654</name>
</gene>
<keyword evidence="7" id="KW-1185">Reference proteome</keyword>
<comment type="function">
    <text evidence="4 5">Removes the 2'-phosphate from RNA via an intermediate in which the phosphate is ADP-ribosylated by NAD followed by a presumed transesterification to release the RNA and generate ADP-ribose 1''-2''-cyclic phosphate (APPR&gt;P). May function as an ADP-ribosylase.</text>
</comment>
<protein>
    <recommendedName>
        <fullName evidence="5">Probable RNA 2'-phosphotransferase</fullName>
        <ecNumber evidence="5">2.7.1.-</ecNumber>
    </recommendedName>
</protein>
<dbReference type="GO" id="GO:0000215">
    <property type="term" value="F:tRNA 2'-phosphotransferase activity"/>
    <property type="evidence" value="ECO:0007669"/>
    <property type="project" value="TreeGrafter"/>
</dbReference>
<dbReference type="AlphaFoldDB" id="A0A4Q7ZJ35"/>
<comment type="similarity">
    <text evidence="1 5">Belongs to the KptA/TPT1 family.</text>
</comment>
<proteinExistence type="inferred from homology"/>
<evidence type="ECO:0000256" key="4">
    <source>
        <dbReference type="ARBA" id="ARBA00025212"/>
    </source>
</evidence>
<evidence type="ECO:0000313" key="6">
    <source>
        <dbReference type="EMBL" id="RZU50862.1"/>
    </source>
</evidence>
<comment type="caution">
    <text evidence="6">The sequence shown here is derived from an EMBL/GenBank/DDBJ whole genome shotgun (WGS) entry which is preliminary data.</text>
</comment>
<dbReference type="EMBL" id="SHKY01000001">
    <property type="protein sequence ID" value="RZU50862.1"/>
    <property type="molecule type" value="Genomic_DNA"/>
</dbReference>
<dbReference type="Gene3D" id="1.10.10.970">
    <property type="entry name" value="RNA 2'-phosphotransferase, Tpt1/KptA family, N-terminal domain"/>
    <property type="match status" value="1"/>
</dbReference>